<dbReference type="GO" id="GO:0042450">
    <property type="term" value="P:L-arginine biosynthetic process via ornithine"/>
    <property type="evidence" value="ECO:0007669"/>
    <property type="project" value="UniProtKB-UniRule"/>
</dbReference>
<evidence type="ECO:0000256" key="2">
    <source>
        <dbReference type="ARBA" id="ARBA00004496"/>
    </source>
</evidence>
<keyword evidence="7 10" id="KW-0963">Cytoplasm</keyword>
<dbReference type="SUPFAM" id="SSF53671">
    <property type="entry name" value="Aspartate/ornithine carbamoyltransferase"/>
    <property type="match status" value="1"/>
</dbReference>
<sequence>MELTKEINIQQQLSGRNFLTLGDYSKAEISYLLELAATLKMQRQKGIIEQPLQGKTLGMIFEKSSTRTRVSFEAGIYQLGGTGLFLSANDIQIGRGEPIADTAKVLSGYLDGIMIRTFSQKTVEELAANASIPVINGLTDSYHPCQVLADLQTIEEVKGGLNGINLVYVGDGNNMAHSLMLGASRMGMNISIAAPEGFQPDECITEQAKSIARLQGGKVEITSDLPAAVRGADVIYTDVWASMGQESEQAAREQAFSGFQVNKELFSYAQKDAVFMHCLPAHRGEEVTAEVIDGSRSVVFQQAENRLHAQKALMTALMG</sequence>
<dbReference type="EC" id="2.1.3.3" evidence="5 10"/>
<feature type="binding site" evidence="10">
    <location>
        <position position="174"/>
    </location>
    <ligand>
        <name>L-ornithine</name>
        <dbReference type="ChEBI" id="CHEBI:46911"/>
    </ligand>
</feature>
<dbReference type="NCBIfam" id="NF001986">
    <property type="entry name" value="PRK00779.1"/>
    <property type="match status" value="1"/>
</dbReference>
<dbReference type="InterPro" id="IPR006132">
    <property type="entry name" value="Asp/Orn_carbamoyltranf_P-bd"/>
</dbReference>
<dbReference type="GO" id="GO:0016597">
    <property type="term" value="F:amino acid binding"/>
    <property type="evidence" value="ECO:0007669"/>
    <property type="project" value="InterPro"/>
</dbReference>
<dbReference type="InterPro" id="IPR006130">
    <property type="entry name" value="Asp/Orn_carbamoylTrfase"/>
</dbReference>
<dbReference type="FunFam" id="3.40.50.1370:FF:000008">
    <property type="entry name" value="Ornithine carbamoyltransferase"/>
    <property type="match status" value="1"/>
</dbReference>
<feature type="binding site" evidence="10">
    <location>
        <position position="238"/>
    </location>
    <ligand>
        <name>L-ornithine</name>
        <dbReference type="ChEBI" id="CHEBI:46911"/>
    </ligand>
</feature>
<dbReference type="GO" id="GO:0005737">
    <property type="term" value="C:cytoplasm"/>
    <property type="evidence" value="ECO:0007669"/>
    <property type="project" value="UniProtKB-SubCell"/>
</dbReference>
<accession>A0A1G9AR46</accession>
<dbReference type="InterPro" id="IPR024904">
    <property type="entry name" value="OTCase_ArgI"/>
</dbReference>
<proteinExistence type="inferred from homology"/>
<dbReference type="InterPro" id="IPR006131">
    <property type="entry name" value="Asp_carbamoyltransf_Asp/Orn-bd"/>
</dbReference>
<dbReference type="STRING" id="407036.SAMN05216243_2674"/>
<dbReference type="NCBIfam" id="TIGR00658">
    <property type="entry name" value="orni_carb_tr"/>
    <property type="match status" value="1"/>
</dbReference>
<dbReference type="Pfam" id="PF02729">
    <property type="entry name" value="OTCace_N"/>
    <property type="match status" value="1"/>
</dbReference>
<evidence type="ECO:0000256" key="3">
    <source>
        <dbReference type="ARBA" id="ARBA00004975"/>
    </source>
</evidence>
<dbReference type="Pfam" id="PF00185">
    <property type="entry name" value="OTCace"/>
    <property type="match status" value="1"/>
</dbReference>
<evidence type="ECO:0000313" key="13">
    <source>
        <dbReference type="EMBL" id="SDK29737.1"/>
    </source>
</evidence>
<evidence type="ECO:0000256" key="4">
    <source>
        <dbReference type="ARBA" id="ARBA00007805"/>
    </source>
</evidence>
<dbReference type="HAMAP" id="MF_01109">
    <property type="entry name" value="OTCase"/>
    <property type="match status" value="1"/>
</dbReference>
<evidence type="ECO:0000256" key="1">
    <source>
        <dbReference type="ARBA" id="ARBA00003822"/>
    </source>
</evidence>
<dbReference type="PRINTS" id="PR00100">
    <property type="entry name" value="AOTCASE"/>
</dbReference>
<organism evidence="13 14">
    <name type="scientific">Sediminibacillus albus</name>
    <dbReference type="NCBI Taxonomy" id="407036"/>
    <lineage>
        <taxon>Bacteria</taxon>
        <taxon>Bacillati</taxon>
        <taxon>Bacillota</taxon>
        <taxon>Bacilli</taxon>
        <taxon>Bacillales</taxon>
        <taxon>Bacillaceae</taxon>
        <taxon>Sediminibacillus</taxon>
    </lineage>
</organism>
<comment type="function">
    <text evidence="1">Reversibly catalyzes the transfer of the carbamoyl group from carbamoyl phosphate (CP) to the N(epsilon) atom of ornithine (ORN) to produce L-citrulline.</text>
</comment>
<feature type="binding site" evidence="10">
    <location>
        <begin position="65"/>
        <end position="68"/>
    </location>
    <ligand>
        <name>carbamoyl phosphate</name>
        <dbReference type="ChEBI" id="CHEBI:58228"/>
    </ligand>
</feature>
<name>A0A1G9AR46_9BACI</name>
<dbReference type="FunFam" id="3.40.50.1370:FF:000016">
    <property type="entry name" value="Ornithine carbamoyltransferase"/>
    <property type="match status" value="1"/>
</dbReference>
<evidence type="ECO:0000256" key="8">
    <source>
        <dbReference type="ARBA" id="ARBA00022679"/>
    </source>
</evidence>
<dbReference type="PANTHER" id="PTHR45753:SF3">
    <property type="entry name" value="ORNITHINE TRANSCARBAMYLASE, MITOCHONDRIAL"/>
    <property type="match status" value="1"/>
</dbReference>
<evidence type="ECO:0000256" key="6">
    <source>
        <dbReference type="ARBA" id="ARBA00016634"/>
    </source>
</evidence>
<gene>
    <name evidence="13" type="ORF">SAMN05216243_2674</name>
</gene>
<keyword evidence="14" id="KW-1185">Reference proteome</keyword>
<dbReference type="OrthoDB" id="9802587at2"/>
<evidence type="ECO:0000259" key="12">
    <source>
        <dbReference type="Pfam" id="PF02729"/>
    </source>
</evidence>
<dbReference type="AlphaFoldDB" id="A0A1G9AR46"/>
<dbReference type="InterPro" id="IPR036901">
    <property type="entry name" value="Asp/Orn_carbamoylTrfase_sf"/>
</dbReference>
<evidence type="ECO:0000256" key="10">
    <source>
        <dbReference type="HAMAP-Rule" id="MF_01109"/>
    </source>
</evidence>
<dbReference type="Gene3D" id="3.40.50.1370">
    <property type="entry name" value="Aspartate/ornithine carbamoyltransferase"/>
    <property type="match status" value="2"/>
</dbReference>
<evidence type="ECO:0000256" key="7">
    <source>
        <dbReference type="ARBA" id="ARBA00022490"/>
    </source>
</evidence>
<evidence type="ECO:0000256" key="9">
    <source>
        <dbReference type="ARBA" id="ARBA00048772"/>
    </source>
</evidence>
<feature type="binding site" evidence="10">
    <location>
        <position position="92"/>
    </location>
    <ligand>
        <name>carbamoyl phosphate</name>
        <dbReference type="ChEBI" id="CHEBI:58228"/>
    </ligand>
</feature>
<feature type="domain" description="Aspartate/ornithine carbamoyltransferase Asp/Orn-binding" evidence="11">
    <location>
        <begin position="162"/>
        <end position="316"/>
    </location>
</feature>
<feature type="binding site" evidence="10">
    <location>
        <position position="306"/>
    </location>
    <ligand>
        <name>carbamoyl phosphate</name>
        <dbReference type="ChEBI" id="CHEBI:58228"/>
    </ligand>
</feature>
<keyword evidence="8 10" id="KW-0808">Transferase</keyword>
<dbReference type="PRINTS" id="PR00102">
    <property type="entry name" value="OTCASE"/>
</dbReference>
<comment type="pathway">
    <text evidence="3">Amino-acid biosynthesis; L-arginine biosynthesis; L-arginine from L-ornithine and carbamoyl phosphate: step 1/3.</text>
</comment>
<dbReference type="PANTHER" id="PTHR45753">
    <property type="entry name" value="ORNITHINE CARBAMOYLTRANSFERASE, MITOCHONDRIAL"/>
    <property type="match status" value="1"/>
</dbReference>
<feature type="binding site" evidence="10">
    <location>
        <position position="116"/>
    </location>
    <ligand>
        <name>carbamoyl phosphate</name>
        <dbReference type="ChEBI" id="CHEBI:58228"/>
    </ligand>
</feature>
<comment type="similarity">
    <text evidence="4 10">Belongs to the aspartate/ornithine carbamoyltransferase superfamily. OTCase family.</text>
</comment>
<dbReference type="GO" id="GO:0019240">
    <property type="term" value="P:citrulline biosynthetic process"/>
    <property type="evidence" value="ECO:0007669"/>
    <property type="project" value="TreeGrafter"/>
</dbReference>
<feature type="binding site" evidence="10">
    <location>
        <begin position="242"/>
        <end position="243"/>
    </location>
    <ligand>
        <name>L-ornithine</name>
        <dbReference type="ChEBI" id="CHEBI:46911"/>
    </ligand>
</feature>
<dbReference type="EMBL" id="FNFL01000004">
    <property type="protein sequence ID" value="SDK29737.1"/>
    <property type="molecule type" value="Genomic_DNA"/>
</dbReference>
<comment type="catalytic activity">
    <reaction evidence="9 10">
        <text>carbamoyl phosphate + L-ornithine = L-citrulline + phosphate + H(+)</text>
        <dbReference type="Rhea" id="RHEA:19513"/>
        <dbReference type="ChEBI" id="CHEBI:15378"/>
        <dbReference type="ChEBI" id="CHEBI:43474"/>
        <dbReference type="ChEBI" id="CHEBI:46911"/>
        <dbReference type="ChEBI" id="CHEBI:57743"/>
        <dbReference type="ChEBI" id="CHEBI:58228"/>
        <dbReference type="EC" id="2.1.3.3"/>
    </reaction>
</comment>
<feature type="binding site" evidence="10">
    <location>
        <begin position="143"/>
        <end position="146"/>
    </location>
    <ligand>
        <name>carbamoyl phosphate</name>
        <dbReference type="ChEBI" id="CHEBI:58228"/>
    </ligand>
</feature>
<feature type="domain" description="Aspartate/ornithine carbamoyltransferase carbamoyl-P binding" evidence="12">
    <location>
        <begin position="16"/>
        <end position="156"/>
    </location>
</feature>
<dbReference type="Proteomes" id="UP000198694">
    <property type="component" value="Unassembled WGS sequence"/>
</dbReference>
<dbReference type="GO" id="GO:0004585">
    <property type="term" value="F:ornithine carbamoyltransferase activity"/>
    <property type="evidence" value="ECO:0007669"/>
    <property type="project" value="UniProtKB-UniRule"/>
</dbReference>
<dbReference type="RefSeq" id="WP_093215104.1">
    <property type="nucleotide sequence ID" value="NZ_FNFL01000004.1"/>
</dbReference>
<evidence type="ECO:0000259" key="11">
    <source>
        <dbReference type="Pfam" id="PF00185"/>
    </source>
</evidence>
<dbReference type="PROSITE" id="PS00097">
    <property type="entry name" value="CARBAMOYLTRANSFERASE"/>
    <property type="match status" value="1"/>
</dbReference>
<evidence type="ECO:0000256" key="5">
    <source>
        <dbReference type="ARBA" id="ARBA00013007"/>
    </source>
</evidence>
<evidence type="ECO:0000313" key="14">
    <source>
        <dbReference type="Proteomes" id="UP000198694"/>
    </source>
</evidence>
<reference evidence="13 14" key="1">
    <citation type="submission" date="2016-10" db="EMBL/GenBank/DDBJ databases">
        <authorList>
            <person name="de Groot N.N."/>
        </authorList>
    </citation>
    <scope>NUCLEOTIDE SEQUENCE [LARGE SCALE GENOMIC DNA]</scope>
    <source>
        <strain evidence="13 14">CGMCC 1.6502</strain>
    </source>
</reference>
<comment type="subcellular location">
    <subcellularLocation>
        <location evidence="2 10">Cytoplasm</location>
    </subcellularLocation>
</comment>
<protein>
    <recommendedName>
        <fullName evidence="6 10">Ornithine carbamoyltransferase</fullName>
        <shortName evidence="10">OTCase</shortName>
        <ecNumber evidence="5 10">2.1.3.3</ecNumber>
    </recommendedName>
</protein>
<dbReference type="InterPro" id="IPR002292">
    <property type="entry name" value="Orn/put_carbamltrans"/>
</dbReference>
<feature type="binding site" evidence="10">
    <location>
        <begin position="278"/>
        <end position="279"/>
    </location>
    <ligand>
        <name>carbamoyl phosphate</name>
        <dbReference type="ChEBI" id="CHEBI:58228"/>
    </ligand>
</feature>